<gene>
    <name evidence="3" type="ORF">BGZ65_004673</name>
</gene>
<proteinExistence type="predicted"/>
<organism evidence="3 4">
    <name type="scientific">Modicella reniformis</name>
    <dbReference type="NCBI Taxonomy" id="1440133"/>
    <lineage>
        <taxon>Eukaryota</taxon>
        <taxon>Fungi</taxon>
        <taxon>Fungi incertae sedis</taxon>
        <taxon>Mucoromycota</taxon>
        <taxon>Mortierellomycotina</taxon>
        <taxon>Mortierellomycetes</taxon>
        <taxon>Mortierellales</taxon>
        <taxon>Mortierellaceae</taxon>
        <taxon>Modicella</taxon>
    </lineage>
</organism>
<reference evidence="3" key="1">
    <citation type="journal article" date="2020" name="Fungal Divers.">
        <title>Resolving the Mortierellaceae phylogeny through synthesis of multi-gene phylogenetics and phylogenomics.</title>
        <authorList>
            <person name="Vandepol N."/>
            <person name="Liber J."/>
            <person name="Desiro A."/>
            <person name="Na H."/>
            <person name="Kennedy M."/>
            <person name="Barry K."/>
            <person name="Grigoriev I.V."/>
            <person name="Miller A.N."/>
            <person name="O'Donnell K."/>
            <person name="Stajich J.E."/>
            <person name="Bonito G."/>
        </authorList>
    </citation>
    <scope>NUCLEOTIDE SEQUENCE</scope>
    <source>
        <strain evidence="3">MES-2147</strain>
    </source>
</reference>
<accession>A0A9P6SPY7</accession>
<dbReference type="OrthoDB" id="2443284at2759"/>
<protein>
    <submittedName>
        <fullName evidence="3">Uncharacterized protein</fullName>
    </submittedName>
</protein>
<evidence type="ECO:0000256" key="1">
    <source>
        <dbReference type="ARBA" id="ARBA00022741"/>
    </source>
</evidence>
<keyword evidence="2" id="KW-0067">ATP-binding</keyword>
<dbReference type="GO" id="GO:0004467">
    <property type="term" value="F:long-chain fatty acid-CoA ligase activity"/>
    <property type="evidence" value="ECO:0007669"/>
    <property type="project" value="TreeGrafter"/>
</dbReference>
<evidence type="ECO:0000256" key="2">
    <source>
        <dbReference type="ARBA" id="ARBA00022840"/>
    </source>
</evidence>
<dbReference type="PANTHER" id="PTHR43272">
    <property type="entry name" value="LONG-CHAIN-FATTY-ACID--COA LIGASE"/>
    <property type="match status" value="1"/>
</dbReference>
<dbReference type="EMBL" id="JAAAHW010003187">
    <property type="protein sequence ID" value="KAF9987216.1"/>
    <property type="molecule type" value="Genomic_DNA"/>
</dbReference>
<name>A0A9P6SPY7_9FUNG</name>
<dbReference type="PANTHER" id="PTHR43272:SF33">
    <property type="entry name" value="AMP-BINDING DOMAIN-CONTAINING PROTEIN-RELATED"/>
    <property type="match status" value="1"/>
</dbReference>
<evidence type="ECO:0000313" key="4">
    <source>
        <dbReference type="Proteomes" id="UP000749646"/>
    </source>
</evidence>
<sequence>MSTLVAVSIPDPETFLPFANAIAGTQVMPDDRKGLLSLCQDPKVKAAYLKKLEGAGRSAELKGFELVRRVHLTLDMFTIDNNMVTPTGKVRRPQVRDHFKNQIRTMYDEIHHDMPIAKL</sequence>
<keyword evidence="1" id="KW-0547">Nucleotide-binding</keyword>
<dbReference type="SUPFAM" id="SSF56801">
    <property type="entry name" value="Acetyl-CoA synthetase-like"/>
    <property type="match status" value="1"/>
</dbReference>
<keyword evidence="4" id="KW-1185">Reference proteome</keyword>
<dbReference type="GO" id="GO:0005783">
    <property type="term" value="C:endoplasmic reticulum"/>
    <property type="evidence" value="ECO:0007669"/>
    <property type="project" value="TreeGrafter"/>
</dbReference>
<dbReference type="GO" id="GO:0005524">
    <property type="term" value="F:ATP binding"/>
    <property type="evidence" value="ECO:0007669"/>
    <property type="project" value="UniProtKB-KW"/>
</dbReference>
<dbReference type="GO" id="GO:0016020">
    <property type="term" value="C:membrane"/>
    <property type="evidence" value="ECO:0007669"/>
    <property type="project" value="TreeGrafter"/>
</dbReference>
<comment type="caution">
    <text evidence="3">The sequence shown here is derived from an EMBL/GenBank/DDBJ whole genome shotgun (WGS) entry which is preliminary data.</text>
</comment>
<dbReference type="AlphaFoldDB" id="A0A9P6SPY7"/>
<evidence type="ECO:0000313" key="3">
    <source>
        <dbReference type="EMBL" id="KAF9987216.1"/>
    </source>
</evidence>
<dbReference type="Proteomes" id="UP000749646">
    <property type="component" value="Unassembled WGS sequence"/>
</dbReference>